<gene>
    <name evidence="1" type="ORF">S03H2_71822</name>
</gene>
<accession>X1KWY7</accession>
<feature type="non-terminal residue" evidence="1">
    <location>
        <position position="34"/>
    </location>
</feature>
<reference evidence="1" key="1">
    <citation type="journal article" date="2014" name="Front. Microbiol.">
        <title>High frequency of phylogenetically diverse reductive dehalogenase-homologous genes in deep subseafloor sedimentary metagenomes.</title>
        <authorList>
            <person name="Kawai M."/>
            <person name="Futagami T."/>
            <person name="Toyoda A."/>
            <person name="Takaki Y."/>
            <person name="Nishi S."/>
            <person name="Hori S."/>
            <person name="Arai W."/>
            <person name="Tsubouchi T."/>
            <person name="Morono Y."/>
            <person name="Uchiyama I."/>
            <person name="Ito T."/>
            <person name="Fujiyama A."/>
            <person name="Inagaki F."/>
            <person name="Takami H."/>
        </authorList>
    </citation>
    <scope>NUCLEOTIDE SEQUENCE</scope>
    <source>
        <strain evidence="1">Expedition CK06-06</strain>
    </source>
</reference>
<protein>
    <submittedName>
        <fullName evidence="1">Uncharacterized protein</fullName>
    </submittedName>
</protein>
<evidence type="ECO:0000313" key="1">
    <source>
        <dbReference type="EMBL" id="GAH94684.1"/>
    </source>
</evidence>
<dbReference type="EMBL" id="BARU01048251">
    <property type="protein sequence ID" value="GAH94684.1"/>
    <property type="molecule type" value="Genomic_DNA"/>
</dbReference>
<comment type="caution">
    <text evidence="1">The sequence shown here is derived from an EMBL/GenBank/DDBJ whole genome shotgun (WGS) entry which is preliminary data.</text>
</comment>
<sequence>MQVTTEEKAGVVEELSIPSININIEVHIPSDASV</sequence>
<name>X1KWY7_9ZZZZ</name>
<dbReference type="AlphaFoldDB" id="X1KWY7"/>
<organism evidence="1">
    <name type="scientific">marine sediment metagenome</name>
    <dbReference type="NCBI Taxonomy" id="412755"/>
    <lineage>
        <taxon>unclassified sequences</taxon>
        <taxon>metagenomes</taxon>
        <taxon>ecological metagenomes</taxon>
    </lineage>
</organism>
<proteinExistence type="predicted"/>